<reference evidence="1 2" key="1">
    <citation type="submission" date="2016-03" db="EMBL/GenBank/DDBJ databases">
        <title>Shallow-sea hydrothermal system.</title>
        <authorList>
            <person name="Tang K."/>
        </authorList>
    </citation>
    <scope>NUCLEOTIDE SEQUENCE [LARGE SCALE GENOMIC DNA]</scope>
    <source>
        <strain evidence="1 2">JLT9</strain>
    </source>
</reference>
<accession>A0A1B1NDD7</accession>
<evidence type="ECO:0000313" key="2">
    <source>
        <dbReference type="Proteomes" id="UP000092482"/>
    </source>
</evidence>
<dbReference type="AlphaFoldDB" id="A0A1B1NDD7"/>
<keyword evidence="2" id="KW-1185">Reference proteome</keyword>
<evidence type="ECO:0000313" key="1">
    <source>
        <dbReference type="EMBL" id="ANS79443.1"/>
    </source>
</evidence>
<proteinExistence type="predicted"/>
<protein>
    <submittedName>
        <fullName evidence="1">Uncharacterized protein</fullName>
    </submittedName>
</protein>
<dbReference type="KEGG" id="serj:SGUI_2047"/>
<organism evidence="1 2">
    <name type="scientific">Serinicoccus hydrothermalis</name>
    <dbReference type="NCBI Taxonomy" id="1758689"/>
    <lineage>
        <taxon>Bacteria</taxon>
        <taxon>Bacillati</taxon>
        <taxon>Actinomycetota</taxon>
        <taxon>Actinomycetes</taxon>
        <taxon>Micrococcales</taxon>
        <taxon>Ornithinimicrobiaceae</taxon>
        <taxon>Serinicoccus</taxon>
    </lineage>
</organism>
<dbReference type="STRING" id="1758689.SGUI_2047"/>
<gene>
    <name evidence="1" type="ORF">SGUI_2047</name>
</gene>
<dbReference type="EMBL" id="CP014989">
    <property type="protein sequence ID" value="ANS79443.1"/>
    <property type="molecule type" value="Genomic_DNA"/>
</dbReference>
<dbReference type="Proteomes" id="UP000092482">
    <property type="component" value="Chromosome"/>
</dbReference>
<sequence>MEALGMTEAEVHDLQLMLRRVVSALDQPSGQGDAAPPG</sequence>
<name>A0A1B1NDD7_9MICO</name>